<feature type="transmembrane region" description="Helical" evidence="6">
    <location>
        <begin position="248"/>
        <end position="269"/>
    </location>
</feature>
<dbReference type="EMBL" id="ML121561">
    <property type="protein sequence ID" value="RPB21263.1"/>
    <property type="molecule type" value="Genomic_DNA"/>
</dbReference>
<keyword evidence="3 6" id="KW-1133">Transmembrane helix</keyword>
<dbReference type="Pfam" id="PF07690">
    <property type="entry name" value="MFS_1"/>
    <property type="match status" value="1"/>
</dbReference>
<dbReference type="InterPro" id="IPR036259">
    <property type="entry name" value="MFS_trans_sf"/>
</dbReference>
<feature type="transmembrane region" description="Helical" evidence="6">
    <location>
        <begin position="276"/>
        <end position="295"/>
    </location>
</feature>
<evidence type="ECO:0000313" key="8">
    <source>
        <dbReference type="EMBL" id="RPB21263.1"/>
    </source>
</evidence>
<dbReference type="Gene3D" id="1.20.1250.20">
    <property type="entry name" value="MFS general substrate transporter like domains"/>
    <property type="match status" value="2"/>
</dbReference>
<dbReference type="PANTHER" id="PTHR23508:SF10">
    <property type="entry name" value="CARBOXYLIC ACID TRANSPORTER PROTEIN HOMOLOG"/>
    <property type="match status" value="1"/>
</dbReference>
<evidence type="ECO:0000313" key="9">
    <source>
        <dbReference type="Proteomes" id="UP000267821"/>
    </source>
</evidence>
<dbReference type="InterPro" id="IPR011701">
    <property type="entry name" value="MFS"/>
</dbReference>
<dbReference type="Proteomes" id="UP000267821">
    <property type="component" value="Unassembled WGS sequence"/>
</dbReference>
<gene>
    <name evidence="8" type="ORF">L211DRAFT_812239</name>
</gene>
<evidence type="ECO:0000259" key="7">
    <source>
        <dbReference type="PROSITE" id="PS50850"/>
    </source>
</evidence>
<dbReference type="PANTHER" id="PTHR23508">
    <property type="entry name" value="CARBOXYLIC ACID TRANSPORTER PROTEIN HOMOLOG"/>
    <property type="match status" value="1"/>
</dbReference>
<dbReference type="OrthoDB" id="5296287at2759"/>
<feature type="transmembrane region" description="Helical" evidence="6">
    <location>
        <begin position="113"/>
        <end position="137"/>
    </location>
</feature>
<feature type="transmembrane region" description="Helical" evidence="6">
    <location>
        <begin position="80"/>
        <end position="101"/>
    </location>
</feature>
<dbReference type="GO" id="GO:0035879">
    <property type="term" value="P:plasma membrane lactate transport"/>
    <property type="evidence" value="ECO:0007669"/>
    <property type="project" value="TreeGrafter"/>
</dbReference>
<proteinExistence type="predicted"/>
<feature type="domain" description="Major facilitator superfamily (MFS) profile" evidence="7">
    <location>
        <begin position="1"/>
        <end position="404"/>
    </location>
</feature>
<feature type="transmembrane region" description="Helical" evidence="6">
    <location>
        <begin position="56"/>
        <end position="74"/>
    </location>
</feature>
<organism evidence="8 9">
    <name type="scientific">Terfezia boudieri ATCC MYA-4762</name>
    <dbReference type="NCBI Taxonomy" id="1051890"/>
    <lineage>
        <taxon>Eukaryota</taxon>
        <taxon>Fungi</taxon>
        <taxon>Dikarya</taxon>
        <taxon>Ascomycota</taxon>
        <taxon>Pezizomycotina</taxon>
        <taxon>Pezizomycetes</taxon>
        <taxon>Pezizales</taxon>
        <taxon>Pezizaceae</taxon>
        <taxon>Terfezia</taxon>
    </lineage>
</organism>
<feature type="compositionally biased region" description="Basic and acidic residues" evidence="5">
    <location>
        <begin position="433"/>
        <end position="444"/>
    </location>
</feature>
<comment type="subcellular location">
    <subcellularLocation>
        <location evidence="1">Membrane</location>
        <topology evidence="1">Multi-pass membrane protein</topology>
    </subcellularLocation>
</comment>
<evidence type="ECO:0000256" key="5">
    <source>
        <dbReference type="SAM" id="MobiDB-lite"/>
    </source>
</evidence>
<dbReference type="GO" id="GO:0015355">
    <property type="term" value="F:secondary active monocarboxylate transmembrane transporter activity"/>
    <property type="evidence" value="ECO:0007669"/>
    <property type="project" value="TreeGrafter"/>
</dbReference>
<feature type="region of interest" description="Disordered" evidence="5">
    <location>
        <begin position="418"/>
        <end position="444"/>
    </location>
</feature>
<reference evidence="8 9" key="1">
    <citation type="journal article" date="2018" name="Nat. Ecol. Evol.">
        <title>Pezizomycetes genomes reveal the molecular basis of ectomycorrhizal truffle lifestyle.</title>
        <authorList>
            <person name="Murat C."/>
            <person name="Payen T."/>
            <person name="Noel B."/>
            <person name="Kuo A."/>
            <person name="Morin E."/>
            <person name="Chen J."/>
            <person name="Kohler A."/>
            <person name="Krizsan K."/>
            <person name="Balestrini R."/>
            <person name="Da Silva C."/>
            <person name="Montanini B."/>
            <person name="Hainaut M."/>
            <person name="Levati E."/>
            <person name="Barry K.W."/>
            <person name="Belfiori B."/>
            <person name="Cichocki N."/>
            <person name="Clum A."/>
            <person name="Dockter R.B."/>
            <person name="Fauchery L."/>
            <person name="Guy J."/>
            <person name="Iotti M."/>
            <person name="Le Tacon F."/>
            <person name="Lindquist E.A."/>
            <person name="Lipzen A."/>
            <person name="Malagnac F."/>
            <person name="Mello A."/>
            <person name="Molinier V."/>
            <person name="Miyauchi S."/>
            <person name="Poulain J."/>
            <person name="Riccioni C."/>
            <person name="Rubini A."/>
            <person name="Sitrit Y."/>
            <person name="Splivallo R."/>
            <person name="Traeger S."/>
            <person name="Wang M."/>
            <person name="Zifcakova L."/>
            <person name="Wipf D."/>
            <person name="Zambonelli A."/>
            <person name="Paolocci F."/>
            <person name="Nowrousian M."/>
            <person name="Ottonello S."/>
            <person name="Baldrian P."/>
            <person name="Spatafora J.W."/>
            <person name="Henrissat B."/>
            <person name="Nagy L.G."/>
            <person name="Aury J.M."/>
            <person name="Wincker P."/>
            <person name="Grigoriev I.V."/>
            <person name="Bonfante P."/>
            <person name="Martin F.M."/>
        </authorList>
    </citation>
    <scope>NUCLEOTIDE SEQUENCE [LARGE SCALE GENOMIC DNA]</scope>
    <source>
        <strain evidence="8 9">ATCC MYA-4762</strain>
    </source>
</reference>
<evidence type="ECO:0000256" key="6">
    <source>
        <dbReference type="SAM" id="Phobius"/>
    </source>
</evidence>
<accession>A0A3N4LEF7</accession>
<feature type="transmembrane region" description="Helical" evidence="6">
    <location>
        <begin position="377"/>
        <end position="398"/>
    </location>
</feature>
<dbReference type="PROSITE" id="PS50850">
    <property type="entry name" value="MFS"/>
    <property type="match status" value="1"/>
</dbReference>
<keyword evidence="2 6" id="KW-0812">Transmembrane</keyword>
<keyword evidence="9" id="KW-1185">Reference proteome</keyword>
<feature type="transmembrane region" description="Helical" evidence="6">
    <location>
        <begin position="211"/>
        <end position="228"/>
    </location>
</feature>
<name>A0A3N4LEF7_9PEZI</name>
<evidence type="ECO:0000256" key="2">
    <source>
        <dbReference type="ARBA" id="ARBA00022692"/>
    </source>
</evidence>
<dbReference type="AlphaFoldDB" id="A0A3N4LEF7"/>
<protein>
    <submittedName>
        <fullName evidence="8">MFS general substrate transporter</fullName>
    </submittedName>
</protein>
<evidence type="ECO:0000256" key="3">
    <source>
        <dbReference type="ARBA" id="ARBA00022989"/>
    </source>
</evidence>
<dbReference type="InParanoid" id="A0A3N4LEF7"/>
<dbReference type="FunCoup" id="A0A3N4LEF7">
    <property type="interactions" value="18"/>
</dbReference>
<dbReference type="GO" id="GO:0005886">
    <property type="term" value="C:plasma membrane"/>
    <property type="evidence" value="ECO:0007669"/>
    <property type="project" value="TreeGrafter"/>
</dbReference>
<sequence>MDGYDFQSVSLSISNLAVYYQKERETVAASITLTLLFRPVGAIIFGLAGDLYGRKWPMIANLIIIACLELATAYCKSFSSFLIVRSLFGIGMGGVWGNAASMGLENMPMECRGFFSGILQQGYALGYMIAAFINLYVVPKSSYSWKALFFIGAGATLAVAVMRLFFPESRQFLEQRERVRLNPELKVTGSKKIKAFTADTKKILRTCWRKCLYACLLMALFNSMSHVSQDMYPTYMQQTKGFSQQMSSKAVIIGNAGAIIGGTCAGYYSQFFGRRATIIVIVLVGAAFIPLWVLPSKFGPLVAGAFAMQFCVQGAWGVIPIHLNELSPPQFRASFPGITYQIGNMISSPMAQIASLISEHWKVYLTVGGNVVERPNYGLTQAVMMTVVLVLTAIWTACGDEARGSNFELARVAGEDVSMEKDKAMADEEEMKGEDVELREQTRN</sequence>
<dbReference type="SUPFAM" id="SSF103473">
    <property type="entry name" value="MFS general substrate transporter"/>
    <property type="match status" value="1"/>
</dbReference>
<evidence type="ECO:0000256" key="1">
    <source>
        <dbReference type="ARBA" id="ARBA00004141"/>
    </source>
</evidence>
<dbReference type="CDD" id="cd17316">
    <property type="entry name" value="MFS_SV2_like"/>
    <property type="match status" value="1"/>
</dbReference>
<dbReference type="STRING" id="1051890.A0A3N4LEF7"/>
<feature type="transmembrane region" description="Helical" evidence="6">
    <location>
        <begin position="27"/>
        <end position="49"/>
    </location>
</feature>
<feature type="transmembrane region" description="Helical" evidence="6">
    <location>
        <begin position="143"/>
        <end position="166"/>
    </location>
</feature>
<evidence type="ECO:0000256" key="4">
    <source>
        <dbReference type="ARBA" id="ARBA00023136"/>
    </source>
</evidence>
<keyword evidence="4 6" id="KW-0472">Membrane</keyword>
<dbReference type="InterPro" id="IPR020846">
    <property type="entry name" value="MFS_dom"/>
</dbReference>